<sequence>MTLLPPPRTLIASLFAAILTLTAAAQTPDTPTTEWENESLKLRLFYPSDLVKADPEKVFRDGHLTLFNVDNPKLAAETHCLRPALLLELPQSGPAQTTTTQPIADGGMQVTITPAITATILLAELDVDCLNAEHESSSTSLLADLAEIVTKVPGMKPIAQPSWYNVGWQKVHMAAAQGPVQPQAQIRPQISDSTNPPALRQPLYTMGLSTNWNSHLLVWYFSSNNIDTLNRITKTTVRFGRADAAPLYPVPMGTAAP</sequence>
<organism evidence="2">
    <name type="scientific">Tunturiibacter gelidiferens</name>
    <dbReference type="NCBI Taxonomy" id="3069689"/>
    <lineage>
        <taxon>Bacteria</taxon>
        <taxon>Pseudomonadati</taxon>
        <taxon>Acidobacteriota</taxon>
        <taxon>Terriglobia</taxon>
        <taxon>Terriglobales</taxon>
        <taxon>Acidobacteriaceae</taxon>
        <taxon>Tunturiibacter</taxon>
    </lineage>
</organism>
<name>A0AAU7Z1L1_9BACT</name>
<evidence type="ECO:0008006" key="3">
    <source>
        <dbReference type="Google" id="ProtNLM"/>
    </source>
</evidence>
<dbReference type="AlphaFoldDB" id="A0AAU7Z1L1"/>
<feature type="chain" id="PRO_5043425814" description="DUF2987 domain-containing protein" evidence="1">
    <location>
        <begin position="26"/>
        <end position="257"/>
    </location>
</feature>
<evidence type="ECO:0000256" key="1">
    <source>
        <dbReference type="SAM" id="SignalP"/>
    </source>
</evidence>
<dbReference type="RefSeq" id="WP_353072570.1">
    <property type="nucleotide sequence ID" value="NZ_CP132938.1"/>
</dbReference>
<accession>A0AAU7Z1L1</accession>
<reference evidence="2" key="2">
    <citation type="journal article" date="2024" name="Environ. Microbiol.">
        <title>Genome analysis and description of Tunturibacter gen. nov. expands the diversity of Terriglobia in tundra soils.</title>
        <authorList>
            <person name="Messyasz A."/>
            <person name="Mannisto M.K."/>
            <person name="Kerkhof L.J."/>
            <person name="Haggblom M.M."/>
        </authorList>
    </citation>
    <scope>NUCLEOTIDE SEQUENCE</scope>
    <source>
        <strain evidence="2">M8UP39</strain>
    </source>
</reference>
<gene>
    <name evidence="2" type="ORF">RBB81_02240</name>
</gene>
<proteinExistence type="predicted"/>
<protein>
    <recommendedName>
        <fullName evidence="3">DUF2987 domain-containing protein</fullName>
    </recommendedName>
</protein>
<keyword evidence="1" id="KW-0732">Signal</keyword>
<dbReference type="KEGG" id="tgi:RBB81_02240"/>
<evidence type="ECO:0000313" key="2">
    <source>
        <dbReference type="EMBL" id="XCB22761.1"/>
    </source>
</evidence>
<dbReference type="EMBL" id="CP132938">
    <property type="protein sequence ID" value="XCB22761.1"/>
    <property type="molecule type" value="Genomic_DNA"/>
</dbReference>
<feature type="signal peptide" evidence="1">
    <location>
        <begin position="1"/>
        <end position="25"/>
    </location>
</feature>
<reference evidence="2" key="1">
    <citation type="submission" date="2023-08" db="EMBL/GenBank/DDBJ databases">
        <authorList>
            <person name="Messyasz A."/>
            <person name="Mannisto M.K."/>
            <person name="Kerkhof L.J."/>
            <person name="Haggblom M."/>
        </authorList>
    </citation>
    <scope>NUCLEOTIDE SEQUENCE</scope>
    <source>
        <strain evidence="2">M8UP39</strain>
    </source>
</reference>